<accession>A0A024F9G0</accession>
<protein>
    <submittedName>
        <fullName evidence="1">ORF206b protein</fullName>
    </submittedName>
</protein>
<reference evidence="1" key="1">
    <citation type="journal article" date="2014" name="Proc. Natl. Acad. Sci. U.S.A.">
        <title>Transcriptional regulators ChlR and CnfR are essential for diazotrophic growth in nonheterocystous cyanobacteria.</title>
        <authorList>
            <person name="Tsujimoto R."/>
            <person name="Kamiya N."/>
            <person name="Fujita Y."/>
        </authorList>
    </citation>
    <scope>NUCLEOTIDE SEQUENCE</scope>
    <source>
        <strain evidence="1">Dg5</strain>
    </source>
</reference>
<evidence type="ECO:0000313" key="1">
    <source>
        <dbReference type="EMBL" id="BAO73230.1"/>
    </source>
</evidence>
<dbReference type="AlphaFoldDB" id="A0A024F9G0"/>
<dbReference type="Gene3D" id="2.60.120.10">
    <property type="entry name" value="Jelly Rolls"/>
    <property type="match status" value="1"/>
</dbReference>
<organism evidence="1">
    <name type="scientific">Leptolyngbya boryana</name>
    <name type="common">Plectonema boryanum</name>
    <dbReference type="NCBI Taxonomy" id="1184"/>
    <lineage>
        <taxon>Bacteria</taxon>
        <taxon>Bacillati</taxon>
        <taxon>Cyanobacteriota</taxon>
        <taxon>Cyanophyceae</taxon>
        <taxon>Leptolyngbyales</taxon>
        <taxon>Leptolyngbyaceae</taxon>
        <taxon>Leptolyngbya group</taxon>
        <taxon>Leptolyngbya</taxon>
    </lineage>
</organism>
<dbReference type="InterPro" id="IPR014710">
    <property type="entry name" value="RmlC-like_jellyroll"/>
</dbReference>
<dbReference type="InterPro" id="IPR011051">
    <property type="entry name" value="RmlC_Cupin_sf"/>
</dbReference>
<dbReference type="SUPFAM" id="SSF51182">
    <property type="entry name" value="RmlC-like cupins"/>
    <property type="match status" value="1"/>
</dbReference>
<name>A0A024F9G0_LEPBY</name>
<dbReference type="EMBL" id="AB808482">
    <property type="protein sequence ID" value="BAO73230.1"/>
    <property type="molecule type" value="Genomic_DNA"/>
</dbReference>
<proteinExistence type="predicted"/>
<sequence length="206" mass="23814">MKTLDWIVTDDGQCQTRPATREWDLIEEHYYLHRFLTEVIDLLAQVKHEADEWDHLPQLRRLVRKLIINSYYVRTQFLEPCSKTGSSVLTLYDEIGYPLTVQNVTFAPGLVSPIHNHGTWGITAVLKGQEKQTFWRRVGDPDFPNKIEPIGEKIISPNEIVSFAPDAIHCVEAIGDEPTVSFQIYGDTQPRSRFFFDRETHTAKPF</sequence>
<gene>
    <name evidence="1" type="primary">orf206b</name>
</gene>